<evidence type="ECO:0000256" key="7">
    <source>
        <dbReference type="ARBA" id="ARBA00023242"/>
    </source>
</evidence>
<reference evidence="13" key="1">
    <citation type="journal article" date="2016" name="Sci. Rep.">
        <title>Molecular characterization of firefly nuptial gifts: a multi-omics approach sheds light on postcopulatory sexual selection.</title>
        <authorList>
            <person name="Al-Wathiqui N."/>
            <person name="Fallon T.R."/>
            <person name="South A."/>
            <person name="Weng J.K."/>
            <person name="Lewis S.M."/>
        </authorList>
    </citation>
    <scope>NUCLEOTIDE SEQUENCE</scope>
</reference>
<evidence type="ECO:0000256" key="2">
    <source>
        <dbReference type="ARBA" id="ARBA00004496"/>
    </source>
</evidence>
<evidence type="ECO:0000256" key="9">
    <source>
        <dbReference type="ARBA" id="ARBA00067327"/>
    </source>
</evidence>
<evidence type="ECO:0000256" key="6">
    <source>
        <dbReference type="ARBA" id="ARBA00022927"/>
    </source>
</evidence>
<dbReference type="Gene3D" id="1.25.10.10">
    <property type="entry name" value="Leucine-rich Repeat Variant"/>
    <property type="match status" value="1"/>
</dbReference>
<sequence>MDVSQWSPNIEELNLVVELLQDSIIPDNEIQKKVQGHLLAMYKDPKFPNYLLYILQNSQLYEDYIRSLSAIILKNNILTSFETFSETVLTSLQEECFKLLLDSSCEVRSSVTTLMGILFTKIDLTKSSDLLPKLCNLLECGNVQVAETALIALFKICEEYCAKHGYKDPSITLLIDKFIALILCENTRIRAGCLKFVNHLLEENVYFDSKTLAINMLCILPDGDVQVQISLCRAFVSLVELQCVDIFPHISPVIEFIVDKVNSANVEIALQACEFWLALVKVDICKEVLGPYLHLILPILLKNMQYSAEELITLKNYIGIDEDLEDLPEDMQPFHGFNEEQNDAANEPYTGWTLRKCSAASLDALAGVFGDSLLQGILPLIAEALNSSDFIVRESGILALGAIAEGCCHDLHPHLPELFQYLFQSLDSEYSLIRVITCWTMSRYIVWLMKDEELIRNYFVPMRTILLNHFLDGNKRVQRACLSAFCVFQEEAKLRLIPHIYVILHAFSECFGKFKFASYLLLYDAIGVLARTVGIYLCQPDYINLLLPPLMQKLEHAKDYKDYQFMGLMDCLSNIAVAIESGFIPYAKTVFDRCMWIINDSLSGVDDALNCELPDWEPACVAHETLLGLALALKSHFPSIIANSNLISKLYFSLQKHSPQVRQPALALYGELVKHCFHLLEPTISDYLPIIINNLDIRYEPVCNNAAWVIGKLALVMGDKIAPYADSIMGPFLKIMVDVNGRKTVYQTVALALCTIGLISTDSVLPYLPMILRPCCLAMRNVADCEEKYIGFRGLCELIVRNPQSVIDNLVYFCDAVASFENVKLDVKEAVSNILVSYRFHFNAEFAIRYEQFPSVLKARLNKLYGF</sequence>
<keyword evidence="3" id="KW-0813">Transport</keyword>
<dbReference type="InterPro" id="IPR011989">
    <property type="entry name" value="ARM-like"/>
</dbReference>
<dbReference type="EMBL" id="GEZM01097893">
    <property type="protein sequence ID" value="JAV54060.1"/>
    <property type="molecule type" value="Transcribed_RNA"/>
</dbReference>
<protein>
    <recommendedName>
        <fullName evidence="9">Transportin-1</fullName>
    </recommendedName>
    <alternativeName>
        <fullName evidence="10">Importin beta-2</fullName>
    </alternativeName>
    <alternativeName>
        <fullName evidence="11">Karyopherin beta-2</fullName>
    </alternativeName>
</protein>
<dbReference type="Pfam" id="PF13513">
    <property type="entry name" value="HEAT_EZ"/>
    <property type="match status" value="1"/>
</dbReference>
<keyword evidence="7" id="KW-0539">Nucleus</keyword>
<dbReference type="InterPro" id="IPR016024">
    <property type="entry name" value="ARM-type_fold"/>
</dbReference>
<dbReference type="GO" id="GO:0031981">
    <property type="term" value="C:nuclear lumen"/>
    <property type="evidence" value="ECO:0007669"/>
    <property type="project" value="UniProtKB-ARBA"/>
</dbReference>
<evidence type="ECO:0000256" key="8">
    <source>
        <dbReference type="ARBA" id="ARBA00038423"/>
    </source>
</evidence>
<evidence type="ECO:0000256" key="11">
    <source>
        <dbReference type="ARBA" id="ARBA00080641"/>
    </source>
</evidence>
<dbReference type="InterPro" id="IPR040122">
    <property type="entry name" value="Importin_beta"/>
</dbReference>
<accession>A0A1Y1K1T8</accession>
<dbReference type="GO" id="GO:0031267">
    <property type="term" value="F:small GTPase binding"/>
    <property type="evidence" value="ECO:0007669"/>
    <property type="project" value="InterPro"/>
</dbReference>
<evidence type="ECO:0000256" key="5">
    <source>
        <dbReference type="ARBA" id="ARBA00022737"/>
    </source>
</evidence>
<dbReference type="SUPFAM" id="SSF48371">
    <property type="entry name" value="ARM repeat"/>
    <property type="match status" value="1"/>
</dbReference>
<dbReference type="PANTHER" id="PTHR10527">
    <property type="entry name" value="IMPORTIN BETA"/>
    <property type="match status" value="1"/>
</dbReference>
<feature type="domain" description="Importin N-terminal" evidence="12">
    <location>
        <begin position="36"/>
        <end position="99"/>
    </location>
</feature>
<keyword evidence="4" id="KW-0963">Cytoplasm</keyword>
<evidence type="ECO:0000256" key="3">
    <source>
        <dbReference type="ARBA" id="ARBA00022448"/>
    </source>
</evidence>
<evidence type="ECO:0000256" key="10">
    <source>
        <dbReference type="ARBA" id="ARBA00076938"/>
    </source>
</evidence>
<comment type="similarity">
    <text evidence="8">Belongs to the importin beta family. Importin beta-2 subfamily.</text>
</comment>
<proteinExistence type="inferred from homology"/>
<keyword evidence="6" id="KW-0653">Protein transport</keyword>
<name>A0A1Y1K1T8_PHOPY</name>
<organism evidence="13">
    <name type="scientific">Photinus pyralis</name>
    <name type="common">Common eastern firefly</name>
    <name type="synonym">Lampyris pyralis</name>
    <dbReference type="NCBI Taxonomy" id="7054"/>
    <lineage>
        <taxon>Eukaryota</taxon>
        <taxon>Metazoa</taxon>
        <taxon>Ecdysozoa</taxon>
        <taxon>Arthropoda</taxon>
        <taxon>Hexapoda</taxon>
        <taxon>Insecta</taxon>
        <taxon>Pterygota</taxon>
        <taxon>Neoptera</taxon>
        <taxon>Endopterygota</taxon>
        <taxon>Coleoptera</taxon>
        <taxon>Polyphaga</taxon>
        <taxon>Elateriformia</taxon>
        <taxon>Elateroidea</taxon>
        <taxon>Lampyridae</taxon>
        <taxon>Lampyrinae</taxon>
        <taxon>Photinus</taxon>
    </lineage>
</organism>
<dbReference type="Pfam" id="PF03810">
    <property type="entry name" value="IBN_N"/>
    <property type="match status" value="1"/>
</dbReference>
<dbReference type="AlphaFoldDB" id="A0A1Y1K1T8"/>
<dbReference type="FunFam" id="1.25.10.10:FF:000028">
    <property type="entry name" value="Transportin-1 isoform 1"/>
    <property type="match status" value="1"/>
</dbReference>
<evidence type="ECO:0000256" key="4">
    <source>
        <dbReference type="ARBA" id="ARBA00022490"/>
    </source>
</evidence>
<evidence type="ECO:0000256" key="1">
    <source>
        <dbReference type="ARBA" id="ARBA00004123"/>
    </source>
</evidence>
<dbReference type="GO" id="GO:0006606">
    <property type="term" value="P:protein import into nucleus"/>
    <property type="evidence" value="ECO:0007669"/>
    <property type="project" value="InterPro"/>
</dbReference>
<dbReference type="InterPro" id="IPR001494">
    <property type="entry name" value="Importin-beta_N"/>
</dbReference>
<evidence type="ECO:0000259" key="12">
    <source>
        <dbReference type="Pfam" id="PF03810"/>
    </source>
</evidence>
<keyword evidence="5" id="KW-0677">Repeat</keyword>
<comment type="subcellular location">
    <subcellularLocation>
        <location evidence="2">Cytoplasm</location>
    </subcellularLocation>
    <subcellularLocation>
        <location evidence="1">Nucleus</location>
    </subcellularLocation>
</comment>
<evidence type="ECO:0000313" key="13">
    <source>
        <dbReference type="EMBL" id="JAV54060.1"/>
    </source>
</evidence>
<dbReference type="GO" id="GO:0005737">
    <property type="term" value="C:cytoplasm"/>
    <property type="evidence" value="ECO:0007669"/>
    <property type="project" value="UniProtKB-SubCell"/>
</dbReference>